<accession>A0ABX8WW63</accession>
<evidence type="ECO:0000313" key="2">
    <source>
        <dbReference type="EMBL" id="QYX30657.1"/>
    </source>
</evidence>
<organism evidence="2 3">
    <name type="scientific">Sphaerospermopsis torques-reginae ITEP-024</name>
    <dbReference type="NCBI Taxonomy" id="984208"/>
    <lineage>
        <taxon>Bacteria</taxon>
        <taxon>Bacillati</taxon>
        <taxon>Cyanobacteriota</taxon>
        <taxon>Cyanophyceae</taxon>
        <taxon>Nostocales</taxon>
        <taxon>Aphanizomenonaceae</taxon>
        <taxon>Sphaerospermopsis</taxon>
        <taxon>Sphaerospermopsis torques-reginae</taxon>
    </lineage>
</organism>
<reference evidence="2 3" key="1">
    <citation type="journal article" date="2022" name="J. Am. Chem. Soc.">
        <title>Biosynthesis of Guanitoxin Enables Global Environmental Detection in Freshwater Cyanobacteria.</title>
        <authorList>
            <person name="Lima S.T."/>
            <person name="Fallon T.R."/>
            <person name="Cordoza J.L."/>
            <person name="Chekan J.R."/>
            <person name="Delbaje E."/>
            <person name="Hopiavuori A.R."/>
            <person name="Alvarenga D.O."/>
            <person name="Wood S.M."/>
            <person name="Luhavaya H."/>
            <person name="Baumgartner J.T."/>
            <person name="Dorr F.A."/>
            <person name="Etchegaray A."/>
            <person name="Pinto E."/>
            <person name="McKinnie S.M.K."/>
            <person name="Fiore M.F."/>
            <person name="Moore B.S."/>
        </authorList>
    </citation>
    <scope>NUCLEOTIDE SEQUENCE [LARGE SCALE GENOMIC DNA]</scope>
    <source>
        <strain evidence="2 3">ITEP-024</strain>
    </source>
</reference>
<sequence>MFNLLEELSTNAQELLVGGQGQEQQMPQIPQIPGQQGQSSPPRPPQTSGGATGFIVPDNNPESYFTWRLDKAPQMSGQ</sequence>
<gene>
    <name evidence="2" type="ORF">K2F26_17470</name>
</gene>
<dbReference type="RefSeq" id="WP_194054518.1">
    <property type="nucleotide sequence ID" value="NZ_CP080598.1"/>
</dbReference>
<protein>
    <submittedName>
        <fullName evidence="2">Uncharacterized protein</fullName>
    </submittedName>
</protein>
<evidence type="ECO:0000256" key="1">
    <source>
        <dbReference type="SAM" id="MobiDB-lite"/>
    </source>
</evidence>
<evidence type="ECO:0000313" key="3">
    <source>
        <dbReference type="Proteomes" id="UP000826540"/>
    </source>
</evidence>
<name>A0ABX8WW63_9CYAN</name>
<dbReference type="Proteomes" id="UP000826540">
    <property type="component" value="Chromosome"/>
</dbReference>
<keyword evidence="3" id="KW-1185">Reference proteome</keyword>
<dbReference type="EMBL" id="CP080598">
    <property type="protein sequence ID" value="QYX30657.1"/>
    <property type="molecule type" value="Genomic_DNA"/>
</dbReference>
<proteinExistence type="predicted"/>
<feature type="region of interest" description="Disordered" evidence="1">
    <location>
        <begin position="15"/>
        <end position="62"/>
    </location>
</feature>
<feature type="compositionally biased region" description="Low complexity" evidence="1">
    <location>
        <begin position="15"/>
        <end position="40"/>
    </location>
</feature>